<dbReference type="SFLD" id="SFLDS00003">
    <property type="entry name" value="Haloacid_Dehalogenase"/>
    <property type="match status" value="1"/>
</dbReference>
<dbReference type="Pfam" id="PF13419">
    <property type="entry name" value="HAD_2"/>
    <property type="match status" value="1"/>
</dbReference>
<dbReference type="Gene3D" id="3.40.50.1000">
    <property type="entry name" value="HAD superfamily/HAD-like"/>
    <property type="match status" value="1"/>
</dbReference>
<dbReference type="NCBIfam" id="TIGR01549">
    <property type="entry name" value="HAD-SF-IA-v1"/>
    <property type="match status" value="1"/>
</dbReference>
<gene>
    <name evidence="3" type="ORF">CWS20_15670</name>
</gene>
<dbReference type="PANTHER" id="PTHR43434:SF1">
    <property type="entry name" value="PHOSPHOGLYCOLATE PHOSPHATASE"/>
    <property type="match status" value="1"/>
</dbReference>
<proteinExistence type="predicted"/>
<dbReference type="InterPro" id="IPR036412">
    <property type="entry name" value="HAD-like_sf"/>
</dbReference>
<dbReference type="EMBL" id="PISD01000033">
    <property type="protein sequence ID" value="PKG28042.1"/>
    <property type="molecule type" value="Genomic_DNA"/>
</dbReference>
<evidence type="ECO:0000313" key="4">
    <source>
        <dbReference type="Proteomes" id="UP000233343"/>
    </source>
</evidence>
<dbReference type="GO" id="GO:0008967">
    <property type="term" value="F:phosphoglycolate phosphatase activity"/>
    <property type="evidence" value="ECO:0007669"/>
    <property type="project" value="TreeGrafter"/>
</dbReference>
<dbReference type="GO" id="GO:0005829">
    <property type="term" value="C:cytosol"/>
    <property type="evidence" value="ECO:0007669"/>
    <property type="project" value="TreeGrafter"/>
</dbReference>
<dbReference type="Proteomes" id="UP000233343">
    <property type="component" value="Unassembled WGS sequence"/>
</dbReference>
<dbReference type="InterPro" id="IPR050155">
    <property type="entry name" value="HAD-like_hydrolase_sf"/>
</dbReference>
<reference evidence="3 4" key="1">
    <citation type="journal article" date="2010" name="Int. J. Syst. Evol. Microbiol.">
        <title>Bacillus horneckiae sp. nov., isolated from a spacecraft-assembly clean room.</title>
        <authorList>
            <person name="Vaishampayan P."/>
            <person name="Probst A."/>
            <person name="Krishnamurthi S."/>
            <person name="Ghosh S."/>
            <person name="Osman S."/>
            <person name="McDowall A."/>
            <person name="Ruckmani A."/>
            <person name="Mayilraj S."/>
            <person name="Venkateswaran K."/>
        </authorList>
    </citation>
    <scope>NUCLEOTIDE SEQUENCE [LARGE SCALE GENOMIC DNA]</scope>
    <source>
        <strain evidence="4">1PO1SC</strain>
    </source>
</reference>
<organism evidence="3 4">
    <name type="scientific">Cytobacillus horneckiae</name>
    <dbReference type="NCBI Taxonomy" id="549687"/>
    <lineage>
        <taxon>Bacteria</taxon>
        <taxon>Bacillati</taxon>
        <taxon>Bacillota</taxon>
        <taxon>Bacilli</taxon>
        <taxon>Bacillales</taxon>
        <taxon>Bacillaceae</taxon>
        <taxon>Cytobacillus</taxon>
    </lineage>
</organism>
<dbReference type="GO" id="GO:0006281">
    <property type="term" value="P:DNA repair"/>
    <property type="evidence" value="ECO:0007669"/>
    <property type="project" value="TreeGrafter"/>
</dbReference>
<evidence type="ECO:0000313" key="3">
    <source>
        <dbReference type="EMBL" id="PKG28042.1"/>
    </source>
</evidence>
<evidence type="ECO:0000256" key="2">
    <source>
        <dbReference type="ARBA" id="ARBA00022842"/>
    </source>
</evidence>
<sequence length="221" mass="24921">MGVSVIRAVLFDFDGTLANTLPLCIHAFQVVFKTFDYKDLSSQKVKAMFGPSETGIIRNHLNYEDKDQAIELYYSVYEKEHHRFVEVSREINDLILFLKEHDVKLGIVTGKARRSLDISLNALRMDGYFDTMITGDDVAKPKPDPEGLLIALEQLNERTEESIFLGDSDADIIAGQKANIYTAGVHWLPDGQTEEFTVIPDSAFVTVNEFLDFLKLGVLNQ</sequence>
<dbReference type="InterPro" id="IPR006439">
    <property type="entry name" value="HAD-SF_hydro_IA"/>
</dbReference>
<dbReference type="NCBIfam" id="TIGR01509">
    <property type="entry name" value="HAD-SF-IA-v3"/>
    <property type="match status" value="1"/>
</dbReference>
<dbReference type="AlphaFoldDB" id="A0A2N0ZEW8"/>
<dbReference type="SUPFAM" id="SSF56784">
    <property type="entry name" value="HAD-like"/>
    <property type="match status" value="1"/>
</dbReference>
<dbReference type="Gene3D" id="1.10.150.240">
    <property type="entry name" value="Putative phosphatase, domain 2"/>
    <property type="match status" value="1"/>
</dbReference>
<dbReference type="PANTHER" id="PTHR43434">
    <property type="entry name" value="PHOSPHOGLYCOLATE PHOSPHATASE"/>
    <property type="match status" value="1"/>
</dbReference>
<name>A0A2N0ZEW8_9BACI</name>
<dbReference type="InterPro" id="IPR023198">
    <property type="entry name" value="PGP-like_dom2"/>
</dbReference>
<protein>
    <submittedName>
        <fullName evidence="3">HAD family hydrolase</fullName>
    </submittedName>
</protein>
<keyword evidence="4" id="KW-1185">Reference proteome</keyword>
<keyword evidence="2" id="KW-0460">Magnesium</keyword>
<dbReference type="SFLD" id="SFLDG01129">
    <property type="entry name" value="C1.5:_HAD__Beta-PGM__Phosphata"/>
    <property type="match status" value="1"/>
</dbReference>
<accession>A0A2N0ZEW8</accession>
<keyword evidence="1 3" id="KW-0378">Hydrolase</keyword>
<dbReference type="InterPro" id="IPR041492">
    <property type="entry name" value="HAD_2"/>
</dbReference>
<comment type="caution">
    <text evidence="3">The sequence shown here is derived from an EMBL/GenBank/DDBJ whole genome shotgun (WGS) entry which is preliminary data.</text>
</comment>
<dbReference type="InterPro" id="IPR023214">
    <property type="entry name" value="HAD_sf"/>
</dbReference>
<evidence type="ECO:0000256" key="1">
    <source>
        <dbReference type="ARBA" id="ARBA00022801"/>
    </source>
</evidence>